<feature type="transmembrane region" description="Helical" evidence="6">
    <location>
        <begin position="244"/>
        <end position="262"/>
    </location>
</feature>
<comment type="subcellular location">
    <subcellularLocation>
        <location evidence="1">Membrane</location>
        <topology evidence="1">Multi-pass membrane protein</topology>
    </subcellularLocation>
</comment>
<evidence type="ECO:0000256" key="3">
    <source>
        <dbReference type="ARBA" id="ARBA00022989"/>
    </source>
</evidence>
<comment type="caution">
    <text evidence="8">The sequence shown here is derived from an EMBL/GenBank/DDBJ whole genome shotgun (WGS) entry which is preliminary data.</text>
</comment>
<proteinExistence type="inferred from homology"/>
<evidence type="ECO:0000256" key="4">
    <source>
        <dbReference type="ARBA" id="ARBA00023136"/>
    </source>
</evidence>
<sequence length="367" mass="40948">MRLYDNAPKVAGTVITLMVFSYVLLPMRFYTRLRNKTWGLDDTCMAVAIVPFSALSAFCLAGSFKGLGVHEDRMNADEISEGLMMFFFFEIFYCAAIIPIKLSISFMLMRIASPRRSYVWSLYGVSILFSVMSTIAFFFILFHCKPVQFAWDTTIEGGSCGRANDLADVYYATTAINIATDWFCAVLPVPLLWSVQLNRNAKVSVACLLSLGVLASLSACIRLNYTINLTESNDYLYGVGDIVIWGYAENGIGLVVGCVSTLRPLFRRMFHLGGSTDGKSAKQTWPQSDRRAYHEFESGYEMPHKLRSDKVDAQTTVRARRSSDLADNVSEEHILRDVGGIQISRSVLQEASYSKTSDESILAQSLP</sequence>
<feature type="transmembrane region" description="Helical" evidence="6">
    <location>
        <begin position="120"/>
        <end position="142"/>
    </location>
</feature>
<dbReference type="Pfam" id="PF20684">
    <property type="entry name" value="Fung_rhodopsin"/>
    <property type="match status" value="1"/>
</dbReference>
<keyword evidence="3 6" id="KW-1133">Transmembrane helix</keyword>
<evidence type="ECO:0000259" key="7">
    <source>
        <dbReference type="Pfam" id="PF20684"/>
    </source>
</evidence>
<feature type="transmembrane region" description="Helical" evidence="6">
    <location>
        <begin position="169"/>
        <end position="193"/>
    </location>
</feature>
<evidence type="ECO:0000256" key="6">
    <source>
        <dbReference type="SAM" id="Phobius"/>
    </source>
</evidence>
<feature type="transmembrane region" description="Helical" evidence="6">
    <location>
        <begin position="12"/>
        <end position="31"/>
    </location>
</feature>
<dbReference type="InterPro" id="IPR049326">
    <property type="entry name" value="Rhodopsin_dom_fungi"/>
</dbReference>
<name>A0ABR3PLQ7_9PEZI</name>
<protein>
    <recommendedName>
        <fullName evidence="7">Rhodopsin domain-containing protein</fullName>
    </recommendedName>
</protein>
<feature type="transmembrane region" description="Helical" evidence="6">
    <location>
        <begin position="205"/>
        <end position="224"/>
    </location>
</feature>
<evidence type="ECO:0000256" key="2">
    <source>
        <dbReference type="ARBA" id="ARBA00022692"/>
    </source>
</evidence>
<evidence type="ECO:0000313" key="8">
    <source>
        <dbReference type="EMBL" id="KAL1310501.1"/>
    </source>
</evidence>
<feature type="transmembrane region" description="Helical" evidence="6">
    <location>
        <begin position="84"/>
        <end position="108"/>
    </location>
</feature>
<accession>A0ABR3PLQ7</accession>
<dbReference type="PANTHER" id="PTHR33048">
    <property type="entry name" value="PTH11-LIKE INTEGRAL MEMBRANE PROTEIN (AFU_ORTHOLOGUE AFUA_5G11245)"/>
    <property type="match status" value="1"/>
</dbReference>
<dbReference type="InterPro" id="IPR052337">
    <property type="entry name" value="SAT4-like"/>
</dbReference>
<dbReference type="Proteomes" id="UP001562354">
    <property type="component" value="Unassembled WGS sequence"/>
</dbReference>
<feature type="transmembrane region" description="Helical" evidence="6">
    <location>
        <begin position="43"/>
        <end position="64"/>
    </location>
</feature>
<gene>
    <name evidence="8" type="ORF">AAFC00_000787</name>
</gene>
<organism evidence="8 9">
    <name type="scientific">Neodothiora populina</name>
    <dbReference type="NCBI Taxonomy" id="2781224"/>
    <lineage>
        <taxon>Eukaryota</taxon>
        <taxon>Fungi</taxon>
        <taxon>Dikarya</taxon>
        <taxon>Ascomycota</taxon>
        <taxon>Pezizomycotina</taxon>
        <taxon>Dothideomycetes</taxon>
        <taxon>Dothideomycetidae</taxon>
        <taxon>Dothideales</taxon>
        <taxon>Dothioraceae</taxon>
        <taxon>Neodothiora</taxon>
    </lineage>
</organism>
<feature type="domain" description="Rhodopsin" evidence="7">
    <location>
        <begin position="27"/>
        <end position="268"/>
    </location>
</feature>
<evidence type="ECO:0000256" key="5">
    <source>
        <dbReference type="ARBA" id="ARBA00038359"/>
    </source>
</evidence>
<dbReference type="EMBL" id="JBFMKM010000003">
    <property type="protein sequence ID" value="KAL1310501.1"/>
    <property type="molecule type" value="Genomic_DNA"/>
</dbReference>
<evidence type="ECO:0000256" key="1">
    <source>
        <dbReference type="ARBA" id="ARBA00004141"/>
    </source>
</evidence>
<dbReference type="GeneID" id="95974490"/>
<keyword evidence="9" id="KW-1185">Reference proteome</keyword>
<dbReference type="RefSeq" id="XP_069203350.1">
    <property type="nucleotide sequence ID" value="XM_069347502.1"/>
</dbReference>
<keyword evidence="4 6" id="KW-0472">Membrane</keyword>
<reference evidence="8 9" key="1">
    <citation type="submission" date="2024-07" db="EMBL/GenBank/DDBJ databases">
        <title>Draft sequence of the Neodothiora populina.</title>
        <authorList>
            <person name="Drown D.D."/>
            <person name="Schuette U.S."/>
            <person name="Buechlein A.B."/>
            <person name="Rusch D.R."/>
            <person name="Winton L.W."/>
            <person name="Adams G.A."/>
        </authorList>
    </citation>
    <scope>NUCLEOTIDE SEQUENCE [LARGE SCALE GENOMIC DNA]</scope>
    <source>
        <strain evidence="8 9">CPC 39397</strain>
    </source>
</reference>
<evidence type="ECO:0000313" key="9">
    <source>
        <dbReference type="Proteomes" id="UP001562354"/>
    </source>
</evidence>
<dbReference type="PANTHER" id="PTHR33048:SF31">
    <property type="entry name" value="INTEGRAL MEMBRANE PROTEIN"/>
    <property type="match status" value="1"/>
</dbReference>
<comment type="similarity">
    <text evidence="5">Belongs to the SAT4 family.</text>
</comment>
<keyword evidence="2 6" id="KW-0812">Transmembrane</keyword>